<accession>A0AAV4Q8C0</accession>
<sequence>MIAVVCWDQAATFHSGFIVRFDIFRFRVNLWFQLTVRDFHKKGSRCRPKSQNERRIDFYGLGSSAPVKERAGLRPWISSGWPLVLLGDYNSYRVLLGDYNSYRVLLGDYNSYRVLLGDYNSYRVLLGDYNSYRVLLGDYNSYRVLLGDYNSYRVLLGDYNSYSVLLGDYNSYSVLLGDYNSYRVLLGDYNSYSVLLGDYNSYRALLGDYNSYIRQTSSQETRHESKQSSRGIFFYWLNEKNGPFILQPHNQSCSLITPFTAHRHSKGIIVAFSETRLFYWAPGKRIQSSEFHLWYPSPPSLCP</sequence>
<dbReference type="EMBL" id="BPLQ01003906">
    <property type="protein sequence ID" value="GIY04235.1"/>
    <property type="molecule type" value="Genomic_DNA"/>
</dbReference>
<evidence type="ECO:0000313" key="2">
    <source>
        <dbReference type="Proteomes" id="UP001054837"/>
    </source>
</evidence>
<dbReference type="Proteomes" id="UP001054837">
    <property type="component" value="Unassembled WGS sequence"/>
</dbReference>
<evidence type="ECO:0000313" key="1">
    <source>
        <dbReference type="EMBL" id="GIY04235.1"/>
    </source>
</evidence>
<organism evidence="1 2">
    <name type="scientific">Caerostris darwini</name>
    <dbReference type="NCBI Taxonomy" id="1538125"/>
    <lineage>
        <taxon>Eukaryota</taxon>
        <taxon>Metazoa</taxon>
        <taxon>Ecdysozoa</taxon>
        <taxon>Arthropoda</taxon>
        <taxon>Chelicerata</taxon>
        <taxon>Arachnida</taxon>
        <taxon>Araneae</taxon>
        <taxon>Araneomorphae</taxon>
        <taxon>Entelegynae</taxon>
        <taxon>Araneoidea</taxon>
        <taxon>Araneidae</taxon>
        <taxon>Caerostris</taxon>
    </lineage>
</organism>
<reference evidence="1 2" key="1">
    <citation type="submission" date="2021-06" db="EMBL/GenBank/DDBJ databases">
        <title>Caerostris darwini draft genome.</title>
        <authorList>
            <person name="Kono N."/>
            <person name="Arakawa K."/>
        </authorList>
    </citation>
    <scope>NUCLEOTIDE SEQUENCE [LARGE SCALE GENOMIC DNA]</scope>
</reference>
<protein>
    <submittedName>
        <fullName evidence="1">Uncharacterized protein</fullName>
    </submittedName>
</protein>
<proteinExistence type="predicted"/>
<comment type="caution">
    <text evidence="1">The sequence shown here is derived from an EMBL/GenBank/DDBJ whole genome shotgun (WGS) entry which is preliminary data.</text>
</comment>
<dbReference type="AlphaFoldDB" id="A0AAV4Q8C0"/>
<gene>
    <name evidence="1" type="ORF">CDAR_253641</name>
</gene>
<name>A0AAV4Q8C0_9ARAC</name>
<keyword evidence="2" id="KW-1185">Reference proteome</keyword>